<keyword evidence="1" id="KW-0812">Transmembrane</keyword>
<dbReference type="AlphaFoldDB" id="A0A8S1A631"/>
<feature type="transmembrane region" description="Helical" evidence="1">
    <location>
        <begin position="84"/>
        <end position="103"/>
    </location>
</feature>
<evidence type="ECO:0000313" key="4">
    <source>
        <dbReference type="Proteomes" id="UP000494106"/>
    </source>
</evidence>
<accession>A0A8S1A631</accession>
<keyword evidence="2" id="KW-0732">Signal</keyword>
<keyword evidence="1" id="KW-0472">Membrane</keyword>
<comment type="caution">
    <text evidence="3">The sequence shown here is derived from an EMBL/GenBank/DDBJ whole genome shotgun (WGS) entry which is preliminary data.</text>
</comment>
<keyword evidence="4" id="KW-1185">Reference proteome</keyword>
<feature type="signal peptide" evidence="2">
    <location>
        <begin position="1"/>
        <end position="19"/>
    </location>
</feature>
<evidence type="ECO:0000313" key="3">
    <source>
        <dbReference type="EMBL" id="CAB3241610.1"/>
    </source>
</evidence>
<gene>
    <name evidence="3" type="ORF">APLA_LOCUS8755</name>
</gene>
<feature type="transmembrane region" description="Helical" evidence="1">
    <location>
        <begin position="160"/>
        <end position="182"/>
    </location>
</feature>
<dbReference type="EMBL" id="CADEBC010000511">
    <property type="protein sequence ID" value="CAB3241610.1"/>
    <property type="molecule type" value="Genomic_DNA"/>
</dbReference>
<evidence type="ECO:0000256" key="2">
    <source>
        <dbReference type="SAM" id="SignalP"/>
    </source>
</evidence>
<organism evidence="3 4">
    <name type="scientific">Arctia plantaginis</name>
    <name type="common">Wood tiger moth</name>
    <name type="synonym">Phalaena plantaginis</name>
    <dbReference type="NCBI Taxonomy" id="874455"/>
    <lineage>
        <taxon>Eukaryota</taxon>
        <taxon>Metazoa</taxon>
        <taxon>Ecdysozoa</taxon>
        <taxon>Arthropoda</taxon>
        <taxon>Hexapoda</taxon>
        <taxon>Insecta</taxon>
        <taxon>Pterygota</taxon>
        <taxon>Neoptera</taxon>
        <taxon>Endopterygota</taxon>
        <taxon>Lepidoptera</taxon>
        <taxon>Glossata</taxon>
        <taxon>Ditrysia</taxon>
        <taxon>Noctuoidea</taxon>
        <taxon>Erebidae</taxon>
        <taxon>Arctiinae</taxon>
        <taxon>Arctia</taxon>
    </lineage>
</organism>
<feature type="transmembrane region" description="Helical" evidence="1">
    <location>
        <begin position="46"/>
        <end position="63"/>
    </location>
</feature>
<proteinExistence type="predicted"/>
<dbReference type="OrthoDB" id="7470698at2759"/>
<name>A0A8S1A631_ARCPL</name>
<feature type="chain" id="PRO_5035849423" evidence="2">
    <location>
        <begin position="20"/>
        <end position="211"/>
    </location>
</feature>
<sequence length="211" mass="23036">MHLISIVVAFCVVFQQASTAFNSPLLDIGLSLEWRFWPTIPRWPDGLVQGLYQVFLLFAVLVHQTEAMIPAYSVSALRLAFDEISTVLPIANQLACLLIPFLINLINNLNNLSNIVQNLTPALLPYFGCTLPLLYATLTDLASVLFLYISVLISLFRSNVLAAPGLLLGLVSQVLNLVLNLLSGMTDGSGLLSSLIKLITSVVVELEKLLV</sequence>
<keyword evidence="1" id="KW-1133">Transmembrane helix</keyword>
<dbReference type="Proteomes" id="UP000494106">
    <property type="component" value="Unassembled WGS sequence"/>
</dbReference>
<feature type="transmembrane region" description="Helical" evidence="1">
    <location>
        <begin position="123"/>
        <end position="148"/>
    </location>
</feature>
<evidence type="ECO:0000256" key="1">
    <source>
        <dbReference type="SAM" id="Phobius"/>
    </source>
</evidence>
<protein>
    <submittedName>
        <fullName evidence="3">Uncharacterized protein</fullName>
    </submittedName>
</protein>
<reference evidence="3 4" key="1">
    <citation type="submission" date="2020-04" db="EMBL/GenBank/DDBJ databases">
        <authorList>
            <person name="Wallbank WR R."/>
            <person name="Pardo Diaz C."/>
            <person name="Kozak K."/>
            <person name="Martin S."/>
            <person name="Jiggins C."/>
            <person name="Moest M."/>
            <person name="Warren A I."/>
            <person name="Byers J.R.P. K."/>
            <person name="Montejo-Kovacevich G."/>
            <person name="Yen C E."/>
        </authorList>
    </citation>
    <scope>NUCLEOTIDE SEQUENCE [LARGE SCALE GENOMIC DNA]</scope>
</reference>